<reference evidence="6" key="2">
    <citation type="submission" date="2023-11" db="UniProtKB">
        <authorList>
            <consortium name="WormBaseParasite"/>
        </authorList>
    </citation>
    <scope>IDENTIFICATION</scope>
</reference>
<organism evidence="5 6">
    <name type="scientific">Trichobilharzia regenti</name>
    <name type="common">Nasal bird schistosome</name>
    <dbReference type="NCBI Taxonomy" id="157069"/>
    <lineage>
        <taxon>Eukaryota</taxon>
        <taxon>Metazoa</taxon>
        <taxon>Spiralia</taxon>
        <taxon>Lophotrochozoa</taxon>
        <taxon>Platyhelminthes</taxon>
        <taxon>Trematoda</taxon>
        <taxon>Digenea</taxon>
        <taxon>Strigeidida</taxon>
        <taxon>Schistosomatoidea</taxon>
        <taxon>Schistosomatidae</taxon>
        <taxon>Trichobilharzia</taxon>
    </lineage>
</organism>
<dbReference type="PROSITE" id="PS50835">
    <property type="entry name" value="IG_LIKE"/>
    <property type="match status" value="1"/>
</dbReference>
<name>A0AA85JS28_TRIRE</name>
<dbReference type="InterPro" id="IPR036179">
    <property type="entry name" value="Ig-like_dom_sf"/>
</dbReference>
<dbReference type="GO" id="GO:0031012">
    <property type="term" value="C:extracellular matrix"/>
    <property type="evidence" value="ECO:0007669"/>
    <property type="project" value="TreeGrafter"/>
</dbReference>
<keyword evidence="5" id="KW-1185">Reference proteome</keyword>
<feature type="domain" description="Ig-like" evidence="4">
    <location>
        <begin position="222"/>
        <end position="346"/>
    </location>
</feature>
<dbReference type="Proteomes" id="UP000050795">
    <property type="component" value="Unassembled WGS sequence"/>
</dbReference>
<feature type="signal peptide" evidence="3">
    <location>
        <begin position="1"/>
        <end position="24"/>
    </location>
</feature>
<dbReference type="SUPFAM" id="SSF52058">
    <property type="entry name" value="L domain-like"/>
    <property type="match status" value="1"/>
</dbReference>
<dbReference type="SUPFAM" id="SSF48726">
    <property type="entry name" value="Immunoglobulin"/>
    <property type="match status" value="1"/>
</dbReference>
<keyword evidence="2" id="KW-1133">Transmembrane helix</keyword>
<dbReference type="PANTHER" id="PTHR24373">
    <property type="entry name" value="SLIT RELATED LEUCINE-RICH REPEAT NEURONAL PROTEIN"/>
    <property type="match status" value="1"/>
</dbReference>
<feature type="chain" id="PRO_5041687494" description="Ig-like domain-containing protein" evidence="3">
    <location>
        <begin position="25"/>
        <end position="744"/>
    </location>
</feature>
<dbReference type="Gene3D" id="3.80.10.10">
    <property type="entry name" value="Ribonuclease Inhibitor"/>
    <property type="match status" value="1"/>
</dbReference>
<dbReference type="AlphaFoldDB" id="A0AA85JS28"/>
<evidence type="ECO:0000256" key="3">
    <source>
        <dbReference type="SAM" id="SignalP"/>
    </source>
</evidence>
<evidence type="ECO:0000256" key="2">
    <source>
        <dbReference type="SAM" id="Phobius"/>
    </source>
</evidence>
<keyword evidence="2" id="KW-0812">Transmembrane</keyword>
<dbReference type="Gene3D" id="2.60.40.10">
    <property type="entry name" value="Immunoglobulins"/>
    <property type="match status" value="1"/>
</dbReference>
<dbReference type="InterPro" id="IPR032675">
    <property type="entry name" value="LRR_dom_sf"/>
</dbReference>
<dbReference type="InterPro" id="IPR050328">
    <property type="entry name" value="Dev_Immune_Receptor"/>
</dbReference>
<keyword evidence="2" id="KW-0472">Membrane</keyword>
<dbReference type="GO" id="GO:0005615">
    <property type="term" value="C:extracellular space"/>
    <property type="evidence" value="ECO:0007669"/>
    <property type="project" value="TreeGrafter"/>
</dbReference>
<dbReference type="WBParaSite" id="TREG1_47770.1">
    <property type="protein sequence ID" value="TREG1_47770.1"/>
    <property type="gene ID" value="TREG1_47770"/>
</dbReference>
<dbReference type="InterPro" id="IPR013783">
    <property type="entry name" value="Ig-like_fold"/>
</dbReference>
<evidence type="ECO:0000313" key="5">
    <source>
        <dbReference type="Proteomes" id="UP000050795"/>
    </source>
</evidence>
<dbReference type="PANTHER" id="PTHR24373:SF370">
    <property type="entry name" value="FISH-LIPS, ISOFORM E"/>
    <property type="match status" value="1"/>
</dbReference>
<sequence length="744" mass="82339">MSYGCYLISWILLIFVLIFHKLLCEQTTCLPTSGSSAELLLGSSDLLLNEDLLKLCPENTSNLYVSSRDLTYLRVLSYGFYKSSVLPNLQQLRIDVGRLEISRKNFRNDISSSLVSLTISNCNLESLPPLGMLHGLDKLRTVDLSHNKLRVLPIDLLQYSRNIISVNLSHNLVSTLPSVPYSLTVYVDNNRITCSCVNAKLLLKGNFEGLPVCHPWPSPCTPTLETDFYANSSGSDMISSSVNSSVLVLTGQHISFVCEVKSDLPYILFWVSPVGIIPPSNTDWEADAFSLSYVVQPILAATVFHVVHVNEMISTLTIENTRGHLTGKWSCVAYSSEATSHSPSIELQVISSLYHAQIYYISLCYGYGGMVLLLLVGIIGGTIRYCSETHCLRRPQPSCAFKGKTYVGVIPVPEVDGEENQRKSNDCDKSFDIPLGNSPVFSKYIDYFGPNSRWRCNLCKTVHFVEKIQEIEDSGLLIAAGDVPVGRIAPDGEIMLMDSSDLDMELNTSDRLLEPISEQYKLESHETQQPLMDGSKVNSSRSEATFKHPVAKVFNYEVCVRSGNCVVRVRLDMNDLVSFRCPSSAPYMDNSACVPYLPRPGSADVKLVVSNEKLAQEYREALAGLAQAVENPDPAHFREKLEDFRSRLCHDVGHGVKVLRGEFQGLRAKSAKSVASLRSQSSAAAQRMRAGLSYGMEQMKDGMRSVAELCGASGTIGQTISVVSVYVDEKDQTKKEKHISDFVF</sequence>
<feature type="transmembrane region" description="Helical" evidence="2">
    <location>
        <begin position="358"/>
        <end position="383"/>
    </location>
</feature>
<evidence type="ECO:0000256" key="1">
    <source>
        <dbReference type="ARBA" id="ARBA00022729"/>
    </source>
</evidence>
<dbReference type="InterPro" id="IPR007110">
    <property type="entry name" value="Ig-like_dom"/>
</dbReference>
<evidence type="ECO:0000259" key="4">
    <source>
        <dbReference type="PROSITE" id="PS50835"/>
    </source>
</evidence>
<protein>
    <recommendedName>
        <fullName evidence="4">Ig-like domain-containing protein</fullName>
    </recommendedName>
</protein>
<reference evidence="5" key="1">
    <citation type="submission" date="2022-06" db="EMBL/GenBank/DDBJ databases">
        <authorList>
            <person name="Berger JAMES D."/>
            <person name="Berger JAMES D."/>
        </authorList>
    </citation>
    <scope>NUCLEOTIDE SEQUENCE [LARGE SCALE GENOMIC DNA]</scope>
</reference>
<accession>A0AA85JS28</accession>
<evidence type="ECO:0000313" key="6">
    <source>
        <dbReference type="WBParaSite" id="TREG1_47770.1"/>
    </source>
</evidence>
<keyword evidence="1 3" id="KW-0732">Signal</keyword>
<proteinExistence type="predicted"/>